<dbReference type="SUPFAM" id="SSF141868">
    <property type="entry name" value="EAL domain-like"/>
    <property type="match status" value="1"/>
</dbReference>
<dbReference type="PANTHER" id="PTHR33525:SF4">
    <property type="entry name" value="CYCLIC DI-GMP PHOSPHODIESTERASE CDGJ"/>
    <property type="match status" value="1"/>
</dbReference>
<sequence length="413" mass="44690">MLDAVHVGRQPIFDVQGVVVAYELLFRGRMDDVASGRQDTYATSAVMVNAFTEFGIAEVAGNRPCFINLTREFVTGRLPLPFGPEQVVLEVLETVYVDDEVIAGLTALSEAGYKIALDDFVWGSGHEQLLGLASYVKLDLLDGDLSRLDEIVAACREYPGLELVAERLETEEQVAIADRYRMELRQGYALSRPQVLSTPSLSPSRLRRLELVAALMSPDVPLEKITSIIVSDPALALRVLRVSNSVAAGVVSRISSVRQAVMLVGLNRIRRWATLMVVDDVAEAPEEQLLTALAQARLCESLAPRFRADPGAAFVAGLVTGMAGLMGTTTAAMAEQLPLTTEVSDAVTVGTGRLGEVLRAVRAYEDGEWGSDDLAGLSLDAMRWSTRTLTAAHRFSPTPAAKRRRGPAAPRLV</sequence>
<feature type="region of interest" description="Disordered" evidence="1">
    <location>
        <begin position="394"/>
        <end position="413"/>
    </location>
</feature>
<keyword evidence="5" id="KW-1185">Reference proteome</keyword>
<reference evidence="4 5" key="1">
    <citation type="submission" date="2016-10" db="EMBL/GenBank/DDBJ databases">
        <authorList>
            <person name="de Groot N.N."/>
        </authorList>
    </citation>
    <scope>NUCLEOTIDE SEQUENCE [LARGE SCALE GENOMIC DNA]</scope>
    <source>
        <strain evidence="4 5">DSM 43019</strain>
    </source>
</reference>
<dbReference type="AlphaFoldDB" id="A0A1I2D2L9"/>
<accession>A0A1I2D2L9</accession>
<organism evidence="4 5">
    <name type="scientific">Actinoplanes philippinensis</name>
    <dbReference type="NCBI Taxonomy" id="35752"/>
    <lineage>
        <taxon>Bacteria</taxon>
        <taxon>Bacillati</taxon>
        <taxon>Actinomycetota</taxon>
        <taxon>Actinomycetes</taxon>
        <taxon>Micromonosporales</taxon>
        <taxon>Micromonosporaceae</taxon>
        <taxon>Actinoplanes</taxon>
    </lineage>
</organism>
<dbReference type="InterPro" id="IPR014408">
    <property type="entry name" value="dGMP_Pdiesterase_EAL/HD-GYP"/>
</dbReference>
<feature type="domain" description="HDOD" evidence="3">
    <location>
        <begin position="201"/>
        <end position="385"/>
    </location>
</feature>
<dbReference type="InterPro" id="IPR013976">
    <property type="entry name" value="HDOD"/>
</dbReference>
<dbReference type="InterPro" id="IPR035919">
    <property type="entry name" value="EAL_sf"/>
</dbReference>
<evidence type="ECO:0000259" key="2">
    <source>
        <dbReference type="PROSITE" id="PS50883"/>
    </source>
</evidence>
<name>A0A1I2D2L9_9ACTN</name>
<dbReference type="Gene3D" id="1.10.3210.10">
    <property type="entry name" value="Hypothetical protein af1432"/>
    <property type="match status" value="1"/>
</dbReference>
<dbReference type="Pfam" id="PF08668">
    <property type="entry name" value="HDOD"/>
    <property type="match status" value="1"/>
</dbReference>
<dbReference type="PIRSF" id="PIRSF003180">
    <property type="entry name" value="DiGMPpdiest_YuxH"/>
    <property type="match status" value="1"/>
</dbReference>
<gene>
    <name evidence="4" type="ORF">SAMN05421541_103365</name>
</gene>
<dbReference type="Proteomes" id="UP000199645">
    <property type="component" value="Unassembled WGS sequence"/>
</dbReference>
<evidence type="ECO:0000256" key="1">
    <source>
        <dbReference type="SAM" id="MobiDB-lite"/>
    </source>
</evidence>
<evidence type="ECO:0000259" key="3">
    <source>
        <dbReference type="PROSITE" id="PS51833"/>
    </source>
</evidence>
<dbReference type="InterPro" id="IPR052340">
    <property type="entry name" value="RNase_Y/CdgJ"/>
</dbReference>
<feature type="domain" description="EAL" evidence="2">
    <location>
        <begin position="1"/>
        <end position="207"/>
    </location>
</feature>
<evidence type="ECO:0000313" key="5">
    <source>
        <dbReference type="Proteomes" id="UP000199645"/>
    </source>
</evidence>
<dbReference type="Gene3D" id="3.20.20.450">
    <property type="entry name" value="EAL domain"/>
    <property type="match status" value="1"/>
</dbReference>
<dbReference type="RefSeq" id="WP_239143226.1">
    <property type="nucleotide sequence ID" value="NZ_BOMT01000004.1"/>
</dbReference>
<dbReference type="Pfam" id="PF00563">
    <property type="entry name" value="EAL"/>
    <property type="match status" value="1"/>
</dbReference>
<dbReference type="STRING" id="35752.SAMN05421541_103365"/>
<dbReference type="SMART" id="SM00052">
    <property type="entry name" value="EAL"/>
    <property type="match status" value="1"/>
</dbReference>
<dbReference type="SUPFAM" id="SSF109604">
    <property type="entry name" value="HD-domain/PDEase-like"/>
    <property type="match status" value="1"/>
</dbReference>
<protein>
    <submittedName>
        <fullName evidence="4">EAL and modified HD-GYP domain-containing signal transduction protein</fullName>
    </submittedName>
</protein>
<dbReference type="PROSITE" id="PS50883">
    <property type="entry name" value="EAL"/>
    <property type="match status" value="1"/>
</dbReference>
<evidence type="ECO:0000313" key="4">
    <source>
        <dbReference type="EMBL" id="SFE74768.1"/>
    </source>
</evidence>
<dbReference type="PROSITE" id="PS51833">
    <property type="entry name" value="HDOD"/>
    <property type="match status" value="1"/>
</dbReference>
<proteinExistence type="predicted"/>
<dbReference type="EMBL" id="FONV01000003">
    <property type="protein sequence ID" value="SFE74768.1"/>
    <property type="molecule type" value="Genomic_DNA"/>
</dbReference>
<dbReference type="InterPro" id="IPR001633">
    <property type="entry name" value="EAL_dom"/>
</dbReference>
<dbReference type="PANTHER" id="PTHR33525">
    <property type="match status" value="1"/>
</dbReference>